<sequence length="778" mass="77309">MASPAAAAAGAPPGKAEAQGAAQAKARPPLPLPNTMARVDAAAYGPPAKVLSVTTGVPLPPPPSPGKLLVAVEAVSLSPSDYRMLSGDTAWAKRLPGGSFPYTPGGDVAGTIVGVHPADAVRWAVGTTVVATWDMCGTGGLANYALVDAARTAMRPPGVDAVTGAAAANSAGHALSAVRAAGPLTAKRVLVLGGAGGVGSAVVQLARGAGAGHVAATASTAARLDGLGVDDAIAYPERNWAVLPSGTPPYDVIFDCAVGPAAWAAVTSTPGVLAAGRAGGRFIAIHHDWRIVAHGAWDLVRFLGPMLGRVVHSRLHPWGPRYVLYLGSISAALLGEVLGLVDPDGAGGASLQMVVDPAGPFPFTTDGVRAAFELHASHHALGKVVIDVMSFDHRRDDNALPTRLRHPSPTTSSSLDDPLAFLDDLGIGGPGGGDGAGGSRTRPPPTPPATASGAASSAASASWPAVGGGAHRRWDSPAGGGGGGYARGGDAALPDDPMFSQSATVGIPDVEVRRMAAIYRLVREHAAAASGTGPPVDSATNVLLGTRLSPIRTLPRVAPAVLAELRHQLPAADASDVLVSSGAATGPAAGGGGAPPPRDSRAAAEAALWRRVDASTMDPHSFARLVRASALAPGAPASGSDGGVGGVPGVAGVPGAATAPLQPGGVGGGGVAGRRGGSGGGGRSKAATKAAARATCPLSDARGRVEVDYRQVELLRGFINPSGRLLSRRAAGTTAKAQRRVSRAVKTARQMALLNSTIQTPIAYSTEDRGGAGGFTGV</sequence>
<proteinExistence type="predicted"/>
<organism evidence="1 2">
    <name type="scientific">Pyropia yezoensis</name>
    <name type="common">Susabi-nori</name>
    <name type="synonym">Porphyra yezoensis</name>
    <dbReference type="NCBI Taxonomy" id="2788"/>
    <lineage>
        <taxon>Eukaryota</taxon>
        <taxon>Rhodophyta</taxon>
        <taxon>Bangiophyceae</taxon>
        <taxon>Bangiales</taxon>
        <taxon>Bangiaceae</taxon>
        <taxon>Pyropia</taxon>
    </lineage>
</organism>
<name>A0ACC3BNX6_PYRYE</name>
<evidence type="ECO:0000313" key="2">
    <source>
        <dbReference type="Proteomes" id="UP000798662"/>
    </source>
</evidence>
<dbReference type="Proteomes" id="UP000798662">
    <property type="component" value="Chromosome 1"/>
</dbReference>
<reference evidence="1" key="1">
    <citation type="submission" date="2019-11" db="EMBL/GenBank/DDBJ databases">
        <title>Nori genome reveals adaptations in red seaweeds to the harsh intertidal environment.</title>
        <authorList>
            <person name="Wang D."/>
            <person name="Mao Y."/>
        </authorList>
    </citation>
    <scope>NUCLEOTIDE SEQUENCE</scope>
    <source>
        <tissue evidence="1">Gametophyte</tissue>
    </source>
</reference>
<gene>
    <name evidence="1" type="ORF">I4F81_002208</name>
</gene>
<comment type="caution">
    <text evidence="1">The sequence shown here is derived from an EMBL/GenBank/DDBJ whole genome shotgun (WGS) entry which is preliminary data.</text>
</comment>
<protein>
    <submittedName>
        <fullName evidence="1">Uncharacterized protein</fullName>
    </submittedName>
</protein>
<accession>A0ACC3BNX6</accession>
<keyword evidence="2" id="KW-1185">Reference proteome</keyword>
<evidence type="ECO:0000313" key="1">
    <source>
        <dbReference type="EMBL" id="KAK1859613.1"/>
    </source>
</evidence>
<dbReference type="EMBL" id="CM020618">
    <property type="protein sequence ID" value="KAK1859613.1"/>
    <property type="molecule type" value="Genomic_DNA"/>
</dbReference>